<feature type="transmembrane region" description="Helical" evidence="6">
    <location>
        <begin position="497"/>
        <end position="515"/>
    </location>
</feature>
<feature type="transmembrane region" description="Helical" evidence="6">
    <location>
        <begin position="299"/>
        <end position="322"/>
    </location>
</feature>
<feature type="transmembrane region" description="Helical" evidence="6">
    <location>
        <begin position="273"/>
        <end position="293"/>
    </location>
</feature>
<sequence length="523" mass="57089">MSFRFDTKWGVLIVTCLAVFIMVIDTTIMNVSISALVEDLNTDLTAIQFTIAIYALIMASFMLFGSKMQDVIGRKKTFMLGVAFYGAGTFLASMSWNIKILLIGWSILEGLGAAFMLPATASFLTGTYEGKDRLFAFGLWGGVGAAGAAFGPIVGGFLTTFYSWRWAFRLELLVVITIIIFSYLLIEIKPKMNFKDIDIFGTTLSFAGLSLIIIGILSIKNFNMWNIIPVLIGFGMILLGGFYLWQKKLKEENRYPLVDIDLFKNRTFSIGNIVGMIQNIVIAGVLFIIPVFLQSVTGINAFLTGVALLPLSLSILFFSISASKLTSITSPKNLIMAGFLIALIGTVLLRDVFSLKTVIEDLIFGSIVFGIGVGIILSQLTNLTLSSASKEQESDASGILNTTRQLGTSIGTALIGIVLFTALFTGLISGIGSFDISGDMTSEEIAEELQEWAYKMQETSGKNDISSSPEIEKIPDELKKDVEFIVDNAISKAMKSSFDAIAIILSLGFFASLFIPQKKRVKR</sequence>
<dbReference type="GO" id="GO:0016020">
    <property type="term" value="C:membrane"/>
    <property type="evidence" value="ECO:0007669"/>
    <property type="project" value="UniProtKB-SubCell"/>
</dbReference>
<feature type="transmembrane region" description="Helical" evidence="6">
    <location>
        <begin position="406"/>
        <end position="431"/>
    </location>
</feature>
<keyword evidence="5 6" id="KW-0472">Membrane</keyword>
<keyword evidence="3 6" id="KW-0812">Transmembrane</keyword>
<dbReference type="AlphaFoldDB" id="A0AA97FDF0"/>
<dbReference type="PANTHER" id="PTHR42718:SF9">
    <property type="entry name" value="MAJOR FACILITATOR SUPERFAMILY MULTIDRUG TRANSPORTER MFSC"/>
    <property type="match status" value="1"/>
</dbReference>
<evidence type="ECO:0000313" key="9">
    <source>
        <dbReference type="Proteomes" id="UP001301797"/>
    </source>
</evidence>
<evidence type="ECO:0000256" key="5">
    <source>
        <dbReference type="ARBA" id="ARBA00023136"/>
    </source>
</evidence>
<evidence type="ECO:0000256" key="3">
    <source>
        <dbReference type="ARBA" id="ARBA00022692"/>
    </source>
</evidence>
<dbReference type="KEGG" id="mefw:F1737_05520"/>
<feature type="transmembrane region" description="Helical" evidence="6">
    <location>
        <begin position="12"/>
        <end position="33"/>
    </location>
</feature>
<dbReference type="CDD" id="cd17321">
    <property type="entry name" value="MFS_MMR_MDR_like"/>
    <property type="match status" value="1"/>
</dbReference>
<organism evidence="8 9">
    <name type="scientific">Methanochimaera problematica</name>
    <dbReference type="NCBI Taxonomy" id="2609417"/>
    <lineage>
        <taxon>Archaea</taxon>
        <taxon>Methanobacteriati</taxon>
        <taxon>Methanobacteriota</taxon>
        <taxon>Stenosarchaea group</taxon>
        <taxon>Methanomicrobia</taxon>
        <taxon>Methanomicrobiales</taxon>
        <taxon>Methanomicrobiaceae</taxon>
        <taxon>Methanochimaera</taxon>
    </lineage>
</organism>
<dbReference type="InterPro" id="IPR020846">
    <property type="entry name" value="MFS_dom"/>
</dbReference>
<protein>
    <submittedName>
        <fullName evidence="8">MFS transporter</fullName>
    </submittedName>
</protein>
<keyword evidence="2" id="KW-0813">Transport</keyword>
<feature type="transmembrane region" description="Helical" evidence="6">
    <location>
        <begin position="166"/>
        <end position="186"/>
    </location>
</feature>
<feature type="transmembrane region" description="Helical" evidence="6">
    <location>
        <begin position="45"/>
        <end position="65"/>
    </location>
</feature>
<dbReference type="Gene3D" id="1.20.1720.10">
    <property type="entry name" value="Multidrug resistance protein D"/>
    <property type="match status" value="1"/>
</dbReference>
<evidence type="ECO:0000313" key="8">
    <source>
        <dbReference type="EMBL" id="WOF16203.1"/>
    </source>
</evidence>
<feature type="transmembrane region" description="Helical" evidence="6">
    <location>
        <begin position="137"/>
        <end position="160"/>
    </location>
</feature>
<dbReference type="PANTHER" id="PTHR42718">
    <property type="entry name" value="MAJOR FACILITATOR SUPERFAMILY MULTIDRUG TRANSPORTER MFSC"/>
    <property type="match status" value="1"/>
</dbReference>
<dbReference type="GeneID" id="85229617"/>
<dbReference type="Proteomes" id="UP001301797">
    <property type="component" value="Chromosome"/>
</dbReference>
<evidence type="ECO:0000259" key="7">
    <source>
        <dbReference type="PROSITE" id="PS50850"/>
    </source>
</evidence>
<dbReference type="Pfam" id="PF07690">
    <property type="entry name" value="MFS_1"/>
    <property type="match status" value="1"/>
</dbReference>
<feature type="transmembrane region" description="Helical" evidence="6">
    <location>
        <begin position="102"/>
        <end position="125"/>
    </location>
</feature>
<dbReference type="PROSITE" id="PS50850">
    <property type="entry name" value="MFS"/>
    <property type="match status" value="1"/>
</dbReference>
<dbReference type="Gene3D" id="1.20.1250.20">
    <property type="entry name" value="MFS general substrate transporter like domains"/>
    <property type="match status" value="1"/>
</dbReference>
<keyword evidence="9" id="KW-1185">Reference proteome</keyword>
<dbReference type="RefSeq" id="WP_317137788.1">
    <property type="nucleotide sequence ID" value="NZ_CP043875.1"/>
</dbReference>
<evidence type="ECO:0000256" key="1">
    <source>
        <dbReference type="ARBA" id="ARBA00004141"/>
    </source>
</evidence>
<reference evidence="8 9" key="1">
    <citation type="submission" date="2019-09" db="EMBL/GenBank/DDBJ databases">
        <title>The complete genome of Methanoplanus sp. FWC-SCC4.</title>
        <authorList>
            <person name="Chen S.-C."/>
            <person name="Zhou Y.-Z."/>
            <person name="Lai M.-C."/>
        </authorList>
    </citation>
    <scope>NUCLEOTIDE SEQUENCE [LARGE SCALE GENOMIC DNA]</scope>
    <source>
        <strain evidence="8 9">FWC-SCC4</strain>
    </source>
</reference>
<feature type="transmembrane region" description="Helical" evidence="6">
    <location>
        <begin position="334"/>
        <end position="350"/>
    </location>
</feature>
<feature type="transmembrane region" description="Helical" evidence="6">
    <location>
        <begin position="198"/>
        <end position="219"/>
    </location>
</feature>
<feature type="domain" description="Major facilitator superfamily (MFS) profile" evidence="7">
    <location>
        <begin position="11"/>
        <end position="520"/>
    </location>
</feature>
<dbReference type="InterPro" id="IPR036259">
    <property type="entry name" value="MFS_trans_sf"/>
</dbReference>
<name>A0AA97FDF0_9EURY</name>
<evidence type="ECO:0000256" key="4">
    <source>
        <dbReference type="ARBA" id="ARBA00022989"/>
    </source>
</evidence>
<dbReference type="SUPFAM" id="SSF103473">
    <property type="entry name" value="MFS general substrate transporter"/>
    <property type="match status" value="1"/>
</dbReference>
<feature type="transmembrane region" description="Helical" evidence="6">
    <location>
        <begin position="77"/>
        <end position="96"/>
    </location>
</feature>
<keyword evidence="4 6" id="KW-1133">Transmembrane helix</keyword>
<feature type="transmembrane region" description="Helical" evidence="6">
    <location>
        <begin position="225"/>
        <end position="245"/>
    </location>
</feature>
<dbReference type="GO" id="GO:0022857">
    <property type="term" value="F:transmembrane transporter activity"/>
    <property type="evidence" value="ECO:0007669"/>
    <property type="project" value="InterPro"/>
</dbReference>
<evidence type="ECO:0000256" key="2">
    <source>
        <dbReference type="ARBA" id="ARBA00022448"/>
    </source>
</evidence>
<dbReference type="InterPro" id="IPR011701">
    <property type="entry name" value="MFS"/>
</dbReference>
<accession>A0AA97FDF0</accession>
<comment type="subcellular location">
    <subcellularLocation>
        <location evidence="1">Membrane</location>
        <topology evidence="1">Multi-pass membrane protein</topology>
    </subcellularLocation>
</comment>
<evidence type="ECO:0000256" key="6">
    <source>
        <dbReference type="SAM" id="Phobius"/>
    </source>
</evidence>
<dbReference type="PRINTS" id="PR01036">
    <property type="entry name" value="TCRTETB"/>
</dbReference>
<proteinExistence type="predicted"/>
<gene>
    <name evidence="8" type="ORF">F1737_05520</name>
</gene>
<dbReference type="EMBL" id="CP043875">
    <property type="protein sequence ID" value="WOF16203.1"/>
    <property type="molecule type" value="Genomic_DNA"/>
</dbReference>
<feature type="transmembrane region" description="Helical" evidence="6">
    <location>
        <begin position="362"/>
        <end position="385"/>
    </location>
</feature>